<dbReference type="EMBL" id="CAJZBQ010000009">
    <property type="protein sequence ID" value="CAG9312859.1"/>
    <property type="molecule type" value="Genomic_DNA"/>
</dbReference>
<organism evidence="1 2">
    <name type="scientific">Blepharisma stoltei</name>
    <dbReference type="NCBI Taxonomy" id="1481888"/>
    <lineage>
        <taxon>Eukaryota</taxon>
        <taxon>Sar</taxon>
        <taxon>Alveolata</taxon>
        <taxon>Ciliophora</taxon>
        <taxon>Postciliodesmatophora</taxon>
        <taxon>Heterotrichea</taxon>
        <taxon>Heterotrichida</taxon>
        <taxon>Blepharismidae</taxon>
        <taxon>Blepharisma</taxon>
    </lineage>
</organism>
<keyword evidence="2" id="KW-1185">Reference proteome</keyword>
<reference evidence="1" key="1">
    <citation type="submission" date="2021-09" db="EMBL/GenBank/DDBJ databases">
        <authorList>
            <consortium name="AG Swart"/>
            <person name="Singh M."/>
            <person name="Singh A."/>
            <person name="Seah K."/>
            <person name="Emmerich C."/>
        </authorList>
    </citation>
    <scope>NUCLEOTIDE SEQUENCE</scope>
    <source>
        <strain evidence="1">ATCC30299</strain>
    </source>
</reference>
<accession>A0AAU9ID07</accession>
<dbReference type="AlphaFoldDB" id="A0AAU9ID07"/>
<dbReference type="Proteomes" id="UP001162131">
    <property type="component" value="Unassembled WGS sequence"/>
</dbReference>
<comment type="caution">
    <text evidence="1">The sequence shown here is derived from an EMBL/GenBank/DDBJ whole genome shotgun (WGS) entry which is preliminary data.</text>
</comment>
<evidence type="ECO:0000313" key="1">
    <source>
        <dbReference type="EMBL" id="CAG9312859.1"/>
    </source>
</evidence>
<proteinExistence type="predicted"/>
<evidence type="ECO:0000313" key="2">
    <source>
        <dbReference type="Proteomes" id="UP001162131"/>
    </source>
</evidence>
<name>A0AAU9ID07_9CILI</name>
<sequence length="290" mass="34065">MWKQREQLHSTIDLEFIKAQFYMSREIPDKTEILESLLLSLIESIIFYNPSDLKCLSKLREVFEFTGEPQNIESIIADRDCNKLDGLTDNYYFSSTAAKIISQKFNKRQIQAKLLLSFANFFNVSIIKIAFQDQIGWKISSYGNSKLSLYLYCKNSKYFILYPYYYTNDGLKEKTFDEFYLPSYKIPYECICNQNKKLYSECKCSKIMTTLYKNDNENLYGNSLPVRNYDREITSYGFQNIDQYPQPEQESGWMIRIIDRLPSAWKTAGKEGVEVLKGTISLLSCMPNFY</sequence>
<protein>
    <submittedName>
        <fullName evidence="1">Uncharacterized protein</fullName>
    </submittedName>
</protein>
<gene>
    <name evidence="1" type="ORF">BSTOLATCC_MIC7651</name>
</gene>